<dbReference type="OrthoDB" id="5359049at2"/>
<dbReference type="RefSeq" id="WP_033916649.1">
    <property type="nucleotide sequence ID" value="NZ_CP043427.1"/>
</dbReference>
<dbReference type="EMBL" id="UFVD01000001">
    <property type="protein sequence ID" value="SUX09999.1"/>
    <property type="molecule type" value="Genomic_DNA"/>
</dbReference>
<name>A0A381DHX5_9BACT</name>
<organism evidence="1 2">
    <name type="scientific">Campylobacter sputorum subsp. sputorum</name>
    <dbReference type="NCBI Taxonomy" id="32024"/>
    <lineage>
        <taxon>Bacteria</taxon>
        <taxon>Pseudomonadati</taxon>
        <taxon>Campylobacterota</taxon>
        <taxon>Epsilonproteobacteria</taxon>
        <taxon>Campylobacterales</taxon>
        <taxon>Campylobacteraceae</taxon>
        <taxon>Campylobacter</taxon>
    </lineage>
</organism>
<dbReference type="STRING" id="32024.GCA_000788295_00044"/>
<sequence>MKNQDTEISQDELMYEISVLLEGLLYYAGVKKDNLQEAVKIYVENIDDILKDSKAEGVDEIIEVIEYIKKENPKLFL</sequence>
<evidence type="ECO:0000313" key="2">
    <source>
        <dbReference type="Proteomes" id="UP000254920"/>
    </source>
</evidence>
<evidence type="ECO:0000313" key="1">
    <source>
        <dbReference type="EMBL" id="SUX09999.1"/>
    </source>
</evidence>
<keyword evidence="2" id="KW-1185">Reference proteome</keyword>
<dbReference type="GO" id="GO:0051301">
    <property type="term" value="P:cell division"/>
    <property type="evidence" value="ECO:0007669"/>
    <property type="project" value="UniProtKB-KW"/>
</dbReference>
<proteinExistence type="predicted"/>
<keyword evidence="1" id="KW-0131">Cell cycle</keyword>
<reference evidence="1 2" key="1">
    <citation type="submission" date="2018-06" db="EMBL/GenBank/DDBJ databases">
        <authorList>
            <consortium name="Pathogen Informatics"/>
            <person name="Doyle S."/>
        </authorList>
    </citation>
    <scope>NUCLEOTIDE SEQUENCE [LARGE SCALE GENOMIC DNA]</scope>
    <source>
        <strain evidence="1 2">NCTC12475</strain>
    </source>
</reference>
<dbReference type="GeneID" id="93090748"/>
<protein>
    <submittedName>
        <fullName evidence="1">Cell division protein</fullName>
    </submittedName>
</protein>
<keyword evidence="1" id="KW-0132">Cell division</keyword>
<gene>
    <name evidence="1" type="primary">ftsH_1</name>
    <name evidence="1" type="ORF">NCTC12475_00300</name>
</gene>
<dbReference type="AlphaFoldDB" id="A0A381DHX5"/>
<dbReference type="Proteomes" id="UP000254920">
    <property type="component" value="Unassembled WGS sequence"/>
</dbReference>
<accession>A0A381DHX5</accession>